<evidence type="ECO:0000313" key="6">
    <source>
        <dbReference type="EMBL" id="MBB3046678.1"/>
    </source>
</evidence>
<evidence type="ECO:0000256" key="3">
    <source>
        <dbReference type="ARBA" id="ARBA00022679"/>
    </source>
</evidence>
<name>A0A7W4W3W5_9GAMM</name>
<evidence type="ECO:0000256" key="2">
    <source>
        <dbReference type="ARBA" id="ARBA00008467"/>
    </source>
</evidence>
<reference evidence="6 7" key="1">
    <citation type="submission" date="2020-08" db="EMBL/GenBank/DDBJ databases">
        <title>Genomic Encyclopedia of Type Strains, Phase III (KMG-III): the genomes of soil and plant-associated and newly described type strains.</title>
        <authorList>
            <person name="Whitman W."/>
        </authorList>
    </citation>
    <scope>NUCLEOTIDE SEQUENCE [LARGE SCALE GENOMIC DNA]</scope>
    <source>
        <strain evidence="6 7">CECT 8654</strain>
    </source>
</reference>
<dbReference type="SMART" id="SM00825">
    <property type="entry name" value="PKS_KS"/>
    <property type="match status" value="1"/>
</dbReference>
<evidence type="ECO:0000256" key="1">
    <source>
        <dbReference type="ARBA" id="ARBA00005194"/>
    </source>
</evidence>
<dbReference type="InterPro" id="IPR016039">
    <property type="entry name" value="Thiolase-like"/>
</dbReference>
<dbReference type="Pfam" id="PF02801">
    <property type="entry name" value="Ketoacyl-synt_C"/>
    <property type="match status" value="1"/>
</dbReference>
<evidence type="ECO:0000259" key="5">
    <source>
        <dbReference type="PROSITE" id="PS52004"/>
    </source>
</evidence>
<feature type="domain" description="Ketosynthase family 3 (KS3)" evidence="5">
    <location>
        <begin position="75"/>
        <end position="525"/>
    </location>
</feature>
<dbReference type="SUPFAM" id="SSF53901">
    <property type="entry name" value="Thiolase-like"/>
    <property type="match status" value="2"/>
</dbReference>
<dbReference type="EMBL" id="JACHWY010000001">
    <property type="protein sequence ID" value="MBB3046678.1"/>
    <property type="molecule type" value="Genomic_DNA"/>
</dbReference>
<comment type="caution">
    <text evidence="6">The sequence shown here is derived from an EMBL/GenBank/DDBJ whole genome shotgun (WGS) entry which is preliminary data.</text>
</comment>
<dbReference type="InterPro" id="IPR020841">
    <property type="entry name" value="PKS_Beta-ketoAc_synthase_dom"/>
</dbReference>
<dbReference type="InterPro" id="IPR047224">
    <property type="entry name" value="FAS_alpha_su_C"/>
</dbReference>
<keyword evidence="7" id="KW-1185">Reference proteome</keyword>
<dbReference type="Gene3D" id="3.40.47.10">
    <property type="match status" value="1"/>
</dbReference>
<dbReference type="GO" id="GO:0033818">
    <property type="term" value="F:beta-ketoacyl-acyl-carrier-protein synthase III activity"/>
    <property type="evidence" value="ECO:0007669"/>
    <property type="project" value="UniProtKB-EC"/>
</dbReference>
<dbReference type="EC" id="2.3.1.180" evidence="6"/>
<dbReference type="PANTHER" id="PTHR11712">
    <property type="entry name" value="POLYKETIDE SYNTHASE-RELATED"/>
    <property type="match status" value="1"/>
</dbReference>
<keyword evidence="6" id="KW-0012">Acyltransferase</keyword>
<keyword evidence="3 4" id="KW-0808">Transferase</keyword>
<dbReference type="InterPro" id="IPR014030">
    <property type="entry name" value="Ketoacyl_synth_N"/>
</dbReference>
<organism evidence="6 7">
    <name type="scientific">Litorivivens lipolytica</name>
    <dbReference type="NCBI Taxonomy" id="1524264"/>
    <lineage>
        <taxon>Bacteria</taxon>
        <taxon>Pseudomonadati</taxon>
        <taxon>Pseudomonadota</taxon>
        <taxon>Gammaproteobacteria</taxon>
        <taxon>Litorivivens</taxon>
    </lineage>
</organism>
<protein>
    <submittedName>
        <fullName evidence="6">Acetoacetyl-[acyl-carrier protein] synthase</fullName>
        <ecNumber evidence="6">2.3.1.180</ecNumber>
    </submittedName>
</protein>
<dbReference type="Proteomes" id="UP000537130">
    <property type="component" value="Unassembled WGS sequence"/>
</dbReference>
<evidence type="ECO:0000313" key="7">
    <source>
        <dbReference type="Proteomes" id="UP000537130"/>
    </source>
</evidence>
<comment type="similarity">
    <text evidence="2 4">Belongs to the thiolase-like superfamily. Beta-ketoacyl-ACP synthases family.</text>
</comment>
<dbReference type="AlphaFoldDB" id="A0A7W4W3W5"/>
<evidence type="ECO:0000256" key="4">
    <source>
        <dbReference type="RuleBase" id="RU003694"/>
    </source>
</evidence>
<dbReference type="RefSeq" id="WP_183409358.1">
    <property type="nucleotide sequence ID" value="NZ_JACHWY010000001.1"/>
</dbReference>
<dbReference type="GO" id="GO:0006633">
    <property type="term" value="P:fatty acid biosynthetic process"/>
    <property type="evidence" value="ECO:0007669"/>
    <property type="project" value="TreeGrafter"/>
</dbReference>
<comment type="pathway">
    <text evidence="1">Lipid metabolism; fatty acid biosynthesis.</text>
</comment>
<proteinExistence type="inferred from homology"/>
<dbReference type="Pfam" id="PF00109">
    <property type="entry name" value="ketoacyl-synt"/>
    <property type="match status" value="1"/>
</dbReference>
<accession>A0A7W4W3W5</accession>
<dbReference type="InterPro" id="IPR000794">
    <property type="entry name" value="Beta-ketoacyl_synthase"/>
</dbReference>
<sequence length="614" mass="65113">MARLPVITGFGGINAAGRSSFHHGYRRMVLDALPDDKVNRTLQSLSALMGVPVTDREFILNHTLVRKIEAGYFDTEAIPCNKHMPLAPAGEELSFVTRARNLPEVIPPNWKVTEIDKGRVRVDMHGASDFLVQTTRVSEVRAAGQLPTGFDPGALYASRSHPRGLQLSIFGASDAIQSVGIGWETLLSAVRPDQVSVYASSAMAQLDENGNGGLLAARLGGKRVTSKQLALGLADMPSDFVNAYVLGSIGSTGPSLGACATFLYNLRAGVQDIRSGRARIAIVGAAEAPITPDVIDGYATMGALATDAGLMKLDGVDSLDDAAYRRACRPFGDNCGFTVAEATQFAVLMDDELALELGASIYGSVPDVFINADGYKKSISSPGAGNYLTVAKAAALVRQVLGEETLRNRSFVQAHGTGTPQNRVTESHILNEVAKAFGIDGWPVAAIKAYLGHTIASASGDQLVNTLGVWNDGILPGIATVKEFASDIHRSHLSLSPEHREIDADAALLNSKGFGGNNATATVFSPTATRNLLTARHGKAALAAWQEKQTQVAVAARAYDEAALAGQSEVIYRFDHNVLNGEELSVSDTRISLPGYANPVDLKVDTPYADWLSS</sequence>
<dbReference type="PANTHER" id="PTHR11712:SF336">
    <property type="entry name" value="3-OXOACYL-[ACYL-CARRIER-PROTEIN] SYNTHASE, MITOCHONDRIAL"/>
    <property type="match status" value="1"/>
</dbReference>
<dbReference type="InterPro" id="IPR014031">
    <property type="entry name" value="Ketoacyl_synth_C"/>
</dbReference>
<gene>
    <name evidence="6" type="ORF">FHR99_000914</name>
</gene>
<dbReference type="CDD" id="cd00828">
    <property type="entry name" value="elong_cond_enzymes"/>
    <property type="match status" value="1"/>
</dbReference>
<dbReference type="GO" id="GO:0004315">
    <property type="term" value="F:3-oxoacyl-[acyl-carrier-protein] synthase activity"/>
    <property type="evidence" value="ECO:0007669"/>
    <property type="project" value="TreeGrafter"/>
</dbReference>
<dbReference type="GO" id="GO:0005829">
    <property type="term" value="C:cytosol"/>
    <property type="evidence" value="ECO:0007669"/>
    <property type="project" value="TreeGrafter"/>
</dbReference>
<dbReference type="PROSITE" id="PS52004">
    <property type="entry name" value="KS3_2"/>
    <property type="match status" value="1"/>
</dbReference>